<evidence type="ECO:0000313" key="2">
    <source>
        <dbReference type="EMBL" id="ACB40075.1"/>
    </source>
</evidence>
<dbReference type="CDD" id="cd01127">
    <property type="entry name" value="TrwB_TraG_TraD_VirD4"/>
    <property type="match status" value="1"/>
</dbReference>
<protein>
    <submittedName>
        <fullName evidence="2">AAA ATPase</fullName>
    </submittedName>
</protein>
<dbReference type="EMBL" id="CP001014">
    <property type="protein sequence ID" value="ACB40075.1"/>
    <property type="molecule type" value="Genomic_DNA"/>
</dbReference>
<feature type="domain" description="AAA+ ATPase" evidence="1">
    <location>
        <begin position="152"/>
        <end position="479"/>
    </location>
</feature>
<dbReference type="RefSeq" id="WP_012350494.1">
    <property type="nucleotide sequence ID" value="NC_010525.1"/>
</dbReference>
<dbReference type="PANTHER" id="PTHR30121">
    <property type="entry name" value="UNCHARACTERIZED PROTEIN YJGR-RELATED"/>
    <property type="match status" value="1"/>
</dbReference>
<dbReference type="STRING" id="444157.Tneu_1145"/>
<dbReference type="InterPro" id="IPR027417">
    <property type="entry name" value="P-loop_NTPase"/>
</dbReference>
<dbReference type="Pfam" id="PF01935">
    <property type="entry name" value="DUF87"/>
    <property type="match status" value="1"/>
</dbReference>
<dbReference type="Proteomes" id="UP000001694">
    <property type="component" value="Chromosome"/>
</dbReference>
<name>B1Y8J6_PYRNV</name>
<evidence type="ECO:0000259" key="1">
    <source>
        <dbReference type="SMART" id="SM00382"/>
    </source>
</evidence>
<dbReference type="eggNOG" id="arCOG00284">
    <property type="taxonomic scope" value="Archaea"/>
</dbReference>
<dbReference type="InterPro" id="IPR003593">
    <property type="entry name" value="AAA+_ATPase"/>
</dbReference>
<keyword evidence="3" id="KW-1185">Reference proteome</keyword>
<proteinExistence type="predicted"/>
<organism evidence="2 3">
    <name type="scientific">Pyrobaculum neutrophilum (strain DSM 2338 / JCM 9278 / NBRC 100436 / V24Sta)</name>
    <name type="common">Thermoproteus neutrophilus</name>
    <dbReference type="NCBI Taxonomy" id="444157"/>
    <lineage>
        <taxon>Archaea</taxon>
        <taxon>Thermoproteota</taxon>
        <taxon>Thermoprotei</taxon>
        <taxon>Thermoproteales</taxon>
        <taxon>Thermoproteaceae</taxon>
        <taxon>Pyrobaculum</taxon>
    </lineage>
</organism>
<dbReference type="SUPFAM" id="SSF52540">
    <property type="entry name" value="P-loop containing nucleoside triphosphate hydrolases"/>
    <property type="match status" value="1"/>
</dbReference>
<dbReference type="PANTHER" id="PTHR30121:SF1">
    <property type="entry name" value="AAA+ ATPASE DOMAIN-CONTAINING PROTEIN"/>
    <property type="match status" value="1"/>
</dbReference>
<dbReference type="AlphaFoldDB" id="B1Y8J6"/>
<dbReference type="OrthoDB" id="10575at2157"/>
<dbReference type="GeneID" id="6165711"/>
<dbReference type="InterPro" id="IPR002789">
    <property type="entry name" value="HerA_central"/>
</dbReference>
<sequence length="533" mass="58141">MSCGFVSRQFRSSVSSEEAVAYALLACEAPVGSYLVVEGGGRRWLAKVREVYLEDIYSVAKTPVLTPEQELAVPLRLGPAVAVLELVAECSGGSCGPPASPVPIHAEVRAPGPGEVGLMLSLPRQGILLGDLALPSGQALGGEPVYLPLEALRHHLLVVGTTGSGKTVFVKELALQLAGAGQNVVALDAVGHFYHLAYNGLPVKVLLPVTRRLARRGPRAVARRAAARALWGRRGRFKARVFRRGRALSRIELEIAEPGGARLEVFPWALKSPSVLPQLHRAMPILTQQARIFYRRVLQKAVEKAGSPAAEPLFQWLTSPSDDVQRGRPLVNYEKLGNDLGLHVSTMENIVRAVLALVETELVDVETADGAKVGEPDYGRALSGYAVVDLSELNTHQQRLVVYRVLDAVYRVARPTTAVLIDEAHLFFPQTRNEDEQAFIEAHLTRLTRLGRARGIGVVFATHMPDDLNDVVLQLANTKVVLRSDLKVLEKLGVPPGDRRFVAYAERGLAYVASYAYRYPLYVKVRKTAVHFG</sequence>
<dbReference type="SMART" id="SM00382">
    <property type="entry name" value="AAA"/>
    <property type="match status" value="1"/>
</dbReference>
<dbReference type="KEGG" id="tne:Tneu_1145"/>
<evidence type="ECO:0000313" key="3">
    <source>
        <dbReference type="Proteomes" id="UP000001694"/>
    </source>
</evidence>
<dbReference type="Gene3D" id="3.40.50.300">
    <property type="entry name" value="P-loop containing nucleotide triphosphate hydrolases"/>
    <property type="match status" value="2"/>
</dbReference>
<dbReference type="HOGENOM" id="CLU_453183_0_0_2"/>
<dbReference type="InterPro" id="IPR051162">
    <property type="entry name" value="T4SS_component"/>
</dbReference>
<reference evidence="2" key="1">
    <citation type="submission" date="2008-03" db="EMBL/GenBank/DDBJ databases">
        <title>Complete sequence of Thermoproteus neutrophilus V24Sta.</title>
        <authorList>
            <consortium name="US DOE Joint Genome Institute"/>
            <person name="Copeland A."/>
            <person name="Lucas S."/>
            <person name="Lapidus A."/>
            <person name="Glavina del Rio T."/>
            <person name="Dalin E."/>
            <person name="Tice H."/>
            <person name="Bruce D."/>
            <person name="Goodwin L."/>
            <person name="Pitluck S."/>
            <person name="Sims D."/>
            <person name="Brettin T."/>
            <person name="Detter J.C."/>
            <person name="Han C."/>
            <person name="Kuske C.R."/>
            <person name="Schmutz J."/>
            <person name="Larimer F."/>
            <person name="Land M."/>
            <person name="Hauser L."/>
            <person name="Kyrpides N."/>
            <person name="Mikhailova N."/>
            <person name="Biddle J.F."/>
            <person name="Zhang Z."/>
            <person name="Fitz-Gibbon S.T."/>
            <person name="Lowe T.M."/>
            <person name="Saltikov C."/>
            <person name="House C.H."/>
            <person name="Richardson P."/>
        </authorList>
    </citation>
    <scope>NUCLEOTIDE SEQUENCE [LARGE SCALE GENOMIC DNA]</scope>
    <source>
        <strain evidence="2">V24Sta</strain>
    </source>
</reference>
<accession>B1Y8J6</accession>
<gene>
    <name evidence="2" type="ordered locus">Tneu_1145</name>
</gene>